<evidence type="ECO:0000256" key="5">
    <source>
        <dbReference type="SAM" id="MobiDB-lite"/>
    </source>
</evidence>
<evidence type="ECO:0000256" key="6">
    <source>
        <dbReference type="SAM" id="SignalP"/>
    </source>
</evidence>
<dbReference type="SMART" id="SM00093">
    <property type="entry name" value="SERPIN"/>
    <property type="match status" value="2"/>
</dbReference>
<keyword evidence="6" id="KW-0732">Signal</keyword>
<feature type="region of interest" description="Disordered" evidence="5">
    <location>
        <begin position="844"/>
        <end position="872"/>
    </location>
</feature>
<dbReference type="Gene3D" id="2.30.39.10">
    <property type="entry name" value="Alpha-1-antitrypsin, domain 1"/>
    <property type="match status" value="2"/>
</dbReference>
<dbReference type="CDD" id="cd19578">
    <property type="entry name" value="serpinK_insect_SRPN2-like"/>
    <property type="match status" value="1"/>
</dbReference>
<dbReference type="SUPFAM" id="SSF56574">
    <property type="entry name" value="Serpins"/>
    <property type="match status" value="2"/>
</dbReference>
<keyword evidence="2" id="KW-0646">Protease inhibitor</keyword>
<evidence type="ECO:0000256" key="4">
    <source>
        <dbReference type="RuleBase" id="RU000411"/>
    </source>
</evidence>
<dbReference type="InterPro" id="IPR023795">
    <property type="entry name" value="Serpin_CS"/>
</dbReference>
<dbReference type="InterPro" id="IPR000215">
    <property type="entry name" value="Serpin_fam"/>
</dbReference>
<organism evidence="8 9">
    <name type="scientific">Aquatica leii</name>
    <dbReference type="NCBI Taxonomy" id="1421715"/>
    <lineage>
        <taxon>Eukaryota</taxon>
        <taxon>Metazoa</taxon>
        <taxon>Ecdysozoa</taxon>
        <taxon>Arthropoda</taxon>
        <taxon>Hexapoda</taxon>
        <taxon>Insecta</taxon>
        <taxon>Pterygota</taxon>
        <taxon>Neoptera</taxon>
        <taxon>Endopterygota</taxon>
        <taxon>Coleoptera</taxon>
        <taxon>Polyphaga</taxon>
        <taxon>Elateriformia</taxon>
        <taxon>Elateroidea</taxon>
        <taxon>Lampyridae</taxon>
        <taxon>Luciolinae</taxon>
        <taxon>Aquatica</taxon>
    </lineage>
</organism>
<feature type="domain" description="Serpin" evidence="7">
    <location>
        <begin position="56"/>
        <end position="416"/>
    </location>
</feature>
<dbReference type="InterPro" id="IPR023796">
    <property type="entry name" value="Serpin_dom"/>
</dbReference>
<sequence length="962" mass="108487">MWLYTVLVSACILNGVHLADKVSSGPANVDSSSNNDDVEDTDDYLPTLDWSDTFDWQLLKAVSKEHERNVLISPLSLKLALVILYEGSEGSTKKEFQSVMQYPEKKADIRKKYEAILKELLDSREEVILNIGTRLFLDSTISANQNYAATVKSAYDTDVQATNFTNAKAAGSIINTWIDKLTDGHIKELISEDEIRDDALLIVANAVFYKGKWRNKFPKENTHQGGFYISPTEVVPVQYMSNTDTYYYAESKELDAKILRIPYKFGFFMILPNTKGGLPELMKKANLQTLKRQLYIMDKRKVDVIVPKFKFDFSASYTKILQDFGLTAMFSNTASFPGIARGVGSGTKWLFVNDLKQKSGIEVNEEGSTAYAATEIQLGNKFGESDTIFNATHPFMYFLEHQSTGTILFAGKMVNPLDSVELPSRSGDGVTSKPSSVLNGNTAQQNFPSLNPVYNAPQENTLSPRFNFFDLELLQSFDDRQNYFISPASIKITLGMILEGARGSCADEISRVLRISGDQSSSRERLSSLLYDFNVKPGITFVEWINGAFISKVFQIVPEYERNLKHYYKASVESIDFSNNDFAARVINNWVYNATRGLITDIITPANFNADATLVLINALYFQGKWKIPFDESSTFIKCFYSRNGCTNVKMMQTVNNFNYKYFSALDAEVIELPYGDGQLSMIVILPSERQSVDLLARDIKFMTIASIVNALEPTEVFVNLPKFEIEYTADIVPDLQRLGIEEIFGSKANLSGIISKGQIKINNFVHKAKVQVDEKGTVAAGATGVIVIPLMGSSMPRFVADRPFLFFIYHKKTANILFAGRLNQVREAYDEIFVKQTIPPTRKVQTQRPPVSTNVYKQPSQQPQNVPDIRPTKPHVASAAVDNSQWRQPEQQLVVQNAAPYVPINTQWKQPELPVRSHVNVAESETKRPIYFNTDTVTREREHAAYSSDYYNYQNERQFSQ</sequence>
<dbReference type="InterPro" id="IPR042178">
    <property type="entry name" value="Serpin_sf_1"/>
</dbReference>
<evidence type="ECO:0000256" key="2">
    <source>
        <dbReference type="ARBA" id="ARBA00022690"/>
    </source>
</evidence>
<dbReference type="GO" id="GO:0005615">
    <property type="term" value="C:extracellular space"/>
    <property type="evidence" value="ECO:0007669"/>
    <property type="project" value="InterPro"/>
</dbReference>
<dbReference type="PANTHER" id="PTHR11461">
    <property type="entry name" value="SERINE PROTEASE INHIBITOR, SERPIN"/>
    <property type="match status" value="1"/>
</dbReference>
<dbReference type="Pfam" id="PF00079">
    <property type="entry name" value="Serpin"/>
    <property type="match status" value="2"/>
</dbReference>
<feature type="domain" description="Serpin" evidence="7">
    <location>
        <begin position="466"/>
        <end position="826"/>
    </location>
</feature>
<feature type="signal peptide" evidence="6">
    <location>
        <begin position="1"/>
        <end position="18"/>
    </location>
</feature>
<dbReference type="AlphaFoldDB" id="A0AAN7NZM6"/>
<reference evidence="9" key="1">
    <citation type="submission" date="2023-01" db="EMBL/GenBank/DDBJ databases">
        <title>Key to firefly adult light organ development and bioluminescence: homeobox transcription factors regulate luciferase expression and transportation to peroxisome.</title>
        <authorList>
            <person name="Fu X."/>
        </authorList>
    </citation>
    <scope>NUCLEOTIDE SEQUENCE [LARGE SCALE GENOMIC DNA]</scope>
</reference>
<dbReference type="EMBL" id="JARPUR010000008">
    <property type="protein sequence ID" value="KAK4871808.1"/>
    <property type="molecule type" value="Genomic_DNA"/>
</dbReference>
<evidence type="ECO:0000313" key="8">
    <source>
        <dbReference type="EMBL" id="KAK4871808.1"/>
    </source>
</evidence>
<dbReference type="PANTHER" id="PTHR11461:SF211">
    <property type="entry name" value="GH10112P-RELATED"/>
    <property type="match status" value="1"/>
</dbReference>
<dbReference type="Gene3D" id="3.30.497.10">
    <property type="entry name" value="Antithrombin, subunit I, domain 2"/>
    <property type="match status" value="2"/>
</dbReference>
<dbReference type="GO" id="GO:0004867">
    <property type="term" value="F:serine-type endopeptidase inhibitor activity"/>
    <property type="evidence" value="ECO:0007669"/>
    <property type="project" value="UniProtKB-KW"/>
</dbReference>
<feature type="chain" id="PRO_5042939617" description="Serpin domain-containing protein" evidence="6">
    <location>
        <begin position="19"/>
        <end position="962"/>
    </location>
</feature>
<dbReference type="Proteomes" id="UP001353858">
    <property type="component" value="Unassembled WGS sequence"/>
</dbReference>
<protein>
    <recommendedName>
        <fullName evidence="7">Serpin domain-containing protein</fullName>
    </recommendedName>
</protein>
<evidence type="ECO:0000313" key="9">
    <source>
        <dbReference type="Proteomes" id="UP001353858"/>
    </source>
</evidence>
<feature type="compositionally biased region" description="Polar residues" evidence="5">
    <location>
        <begin position="844"/>
        <end position="866"/>
    </location>
</feature>
<dbReference type="InterPro" id="IPR036186">
    <property type="entry name" value="Serpin_sf"/>
</dbReference>
<keyword evidence="3" id="KW-0722">Serine protease inhibitor</keyword>
<dbReference type="PROSITE" id="PS00284">
    <property type="entry name" value="SERPIN"/>
    <property type="match status" value="1"/>
</dbReference>
<accession>A0AAN7NZM6</accession>
<comment type="similarity">
    <text evidence="1 4">Belongs to the serpin family.</text>
</comment>
<evidence type="ECO:0000256" key="3">
    <source>
        <dbReference type="ARBA" id="ARBA00022900"/>
    </source>
</evidence>
<evidence type="ECO:0000259" key="7">
    <source>
        <dbReference type="SMART" id="SM00093"/>
    </source>
</evidence>
<proteinExistence type="inferred from homology"/>
<dbReference type="InterPro" id="IPR042185">
    <property type="entry name" value="Serpin_sf_2"/>
</dbReference>
<comment type="caution">
    <text evidence="8">The sequence shown here is derived from an EMBL/GenBank/DDBJ whole genome shotgun (WGS) entry which is preliminary data.</text>
</comment>
<name>A0AAN7NZM6_9COLE</name>
<keyword evidence="9" id="KW-1185">Reference proteome</keyword>
<gene>
    <name evidence="8" type="ORF">RN001_015932</name>
</gene>
<evidence type="ECO:0000256" key="1">
    <source>
        <dbReference type="ARBA" id="ARBA00009500"/>
    </source>
</evidence>